<keyword evidence="10" id="KW-0921">Nickel transport</keyword>
<organism evidence="15 16">
    <name type="scientific">Billgrantia montanilacus</name>
    <dbReference type="NCBI Taxonomy" id="2282305"/>
    <lineage>
        <taxon>Bacteria</taxon>
        <taxon>Pseudomonadati</taxon>
        <taxon>Pseudomonadota</taxon>
        <taxon>Gammaproteobacteria</taxon>
        <taxon>Oceanospirillales</taxon>
        <taxon>Halomonadaceae</taxon>
        <taxon>Billgrantia</taxon>
    </lineage>
</organism>
<keyword evidence="9" id="KW-0406">Ion transport</keyword>
<dbReference type="Proteomes" id="UP000252405">
    <property type="component" value="Unassembled WGS sequence"/>
</dbReference>
<dbReference type="Pfam" id="PF03824">
    <property type="entry name" value="NicO"/>
    <property type="match status" value="1"/>
</dbReference>
<feature type="transmembrane region" description="Helical" evidence="13">
    <location>
        <begin position="105"/>
        <end position="128"/>
    </location>
</feature>
<keyword evidence="11 13" id="KW-0472">Membrane</keyword>
<comment type="function">
    <text evidence="1">Efflux system for nickel and cobalt.</text>
</comment>
<dbReference type="EMBL" id="QPII01000011">
    <property type="protein sequence ID" value="RCV88149.1"/>
    <property type="molecule type" value="Genomic_DNA"/>
</dbReference>
<comment type="subcellular location">
    <subcellularLocation>
        <location evidence="2 13">Cell membrane</location>
        <topology evidence="2 13">Multi-pass membrane protein</topology>
    </subcellularLocation>
</comment>
<evidence type="ECO:0000256" key="13">
    <source>
        <dbReference type="RuleBase" id="RU362101"/>
    </source>
</evidence>
<evidence type="ECO:0000256" key="3">
    <source>
        <dbReference type="ARBA" id="ARBA00022426"/>
    </source>
</evidence>
<feature type="region of interest" description="Disordered" evidence="14">
    <location>
        <begin position="183"/>
        <end position="214"/>
    </location>
</feature>
<keyword evidence="4 13" id="KW-0813">Transport</keyword>
<feature type="compositionally biased region" description="Basic and acidic residues" evidence="14">
    <location>
        <begin position="195"/>
        <end position="214"/>
    </location>
</feature>
<feature type="transmembrane region" description="Helical" evidence="13">
    <location>
        <begin position="305"/>
        <end position="325"/>
    </location>
</feature>
<feature type="transmembrane region" description="Helical" evidence="13">
    <location>
        <begin position="12"/>
        <end position="32"/>
    </location>
</feature>
<accession>A0A368TTP1</accession>
<dbReference type="InterPro" id="IPR051224">
    <property type="entry name" value="NiCoT_RcnA"/>
</dbReference>
<dbReference type="GO" id="GO:0010045">
    <property type="term" value="P:response to nickel cation"/>
    <property type="evidence" value="ECO:0007669"/>
    <property type="project" value="TreeGrafter"/>
</dbReference>
<evidence type="ECO:0000256" key="2">
    <source>
        <dbReference type="ARBA" id="ARBA00004651"/>
    </source>
</evidence>
<dbReference type="GO" id="GO:0006824">
    <property type="term" value="P:cobalt ion transport"/>
    <property type="evidence" value="ECO:0007669"/>
    <property type="project" value="UniProtKB-KW"/>
</dbReference>
<evidence type="ECO:0000256" key="12">
    <source>
        <dbReference type="ARBA" id="ARBA00023285"/>
    </source>
</evidence>
<dbReference type="InterPro" id="IPR011541">
    <property type="entry name" value="Ni/Co_transpt_high_affinity"/>
</dbReference>
<evidence type="ECO:0000256" key="10">
    <source>
        <dbReference type="ARBA" id="ARBA00023112"/>
    </source>
</evidence>
<dbReference type="GO" id="GO:0032025">
    <property type="term" value="P:response to cobalt ion"/>
    <property type="evidence" value="ECO:0007669"/>
    <property type="project" value="TreeGrafter"/>
</dbReference>
<keyword evidence="5" id="KW-1003">Cell membrane</keyword>
<dbReference type="PANTHER" id="PTHR40659:SF1">
    <property type="entry name" value="NICKEL_COBALT EFFLUX SYSTEM RCNA"/>
    <property type="match status" value="1"/>
</dbReference>
<keyword evidence="8 13" id="KW-1133">Transmembrane helix</keyword>
<feature type="region of interest" description="Disordered" evidence="14">
    <location>
        <begin position="334"/>
        <end position="359"/>
    </location>
</feature>
<feature type="transmembrane region" description="Helical" evidence="13">
    <location>
        <begin position="228"/>
        <end position="253"/>
    </location>
</feature>
<feature type="transmembrane region" description="Helical" evidence="13">
    <location>
        <begin position="66"/>
        <end position="84"/>
    </location>
</feature>
<evidence type="ECO:0000313" key="15">
    <source>
        <dbReference type="EMBL" id="RCV88149.1"/>
    </source>
</evidence>
<dbReference type="PANTHER" id="PTHR40659">
    <property type="entry name" value="NICKEL/COBALT EFFLUX SYSTEM RCNA"/>
    <property type="match status" value="1"/>
</dbReference>
<protein>
    <recommendedName>
        <fullName evidence="13">Nickel/cobalt efflux system</fullName>
    </recommendedName>
</protein>
<dbReference type="AlphaFoldDB" id="A0A368TTP1"/>
<comment type="similarity">
    <text evidence="13">Belongs to the NiCoT transporter (TC 2.A.52) family.</text>
</comment>
<evidence type="ECO:0000256" key="11">
    <source>
        <dbReference type="ARBA" id="ARBA00023136"/>
    </source>
</evidence>
<dbReference type="GO" id="GO:0005886">
    <property type="term" value="C:plasma membrane"/>
    <property type="evidence" value="ECO:0007669"/>
    <property type="project" value="UniProtKB-SubCell"/>
</dbReference>
<feature type="transmembrane region" description="Helical" evidence="13">
    <location>
        <begin position="259"/>
        <end position="284"/>
    </location>
</feature>
<keyword evidence="3" id="KW-0171">Cobalt transport</keyword>
<evidence type="ECO:0000256" key="7">
    <source>
        <dbReference type="ARBA" id="ARBA00022692"/>
    </source>
</evidence>
<evidence type="ECO:0000256" key="8">
    <source>
        <dbReference type="ARBA" id="ARBA00022989"/>
    </source>
</evidence>
<evidence type="ECO:0000256" key="14">
    <source>
        <dbReference type="SAM" id="MobiDB-lite"/>
    </source>
</evidence>
<gene>
    <name evidence="15" type="ORF">DU505_14390</name>
</gene>
<dbReference type="OrthoDB" id="9812956at2"/>
<comment type="caution">
    <text evidence="15">The sequence shown here is derived from an EMBL/GenBank/DDBJ whole genome shotgun (WGS) entry which is preliminary data.</text>
</comment>
<dbReference type="GO" id="GO:0046583">
    <property type="term" value="F:monoatomic cation efflux transmembrane transporter activity"/>
    <property type="evidence" value="ECO:0007669"/>
    <property type="project" value="TreeGrafter"/>
</dbReference>
<keyword evidence="16" id="KW-1185">Reference proteome</keyword>
<sequence>MRGLRLHGRGWLAGVGLLLAAAVVLLVVQGSFQSLSFQLVSWQRDFHRALTLAITELSGTPSPSTWMALLGISFGYGVFHAAGPGHGKAVLTTYLLTQGGAVRRALALSFAASLLQGVVAISLVVVLVHGLGWVTRQAMGSVAWVEQASFLMVALLGAWLCLRAIRQLRRPVLLSHAHSSPGAAADQASGNSSDHVVDPHHGHEHGHEHCCGGHHHVDPRQAADWRTALATVVAIGIRPCSGGVLLLGAATLLGQFSVGVAAVMVMALGTALTVSGLALASVVARGWAERRLARQSSMERAGRMLGWASLGGGLAIMTLGISLSVTGVSQPASAPLLGEPPSRSADAESPARTNPFGGG</sequence>
<keyword evidence="12" id="KW-0170">Cobalt</keyword>
<evidence type="ECO:0000256" key="6">
    <source>
        <dbReference type="ARBA" id="ARBA00022596"/>
    </source>
</evidence>
<reference evidence="15 16" key="1">
    <citation type="submission" date="2018-07" db="EMBL/GenBank/DDBJ databases">
        <title>Halomonas montanilacus sp. nov., isolated from Lake Pengyan on Tibetan Plateau.</title>
        <authorList>
            <person name="Lu H."/>
            <person name="Xing P."/>
            <person name="Wu Q."/>
        </authorList>
    </citation>
    <scope>NUCLEOTIDE SEQUENCE [LARGE SCALE GENOMIC DNA]</scope>
    <source>
        <strain evidence="15 16">PYC7W</strain>
    </source>
</reference>
<feature type="transmembrane region" description="Helical" evidence="13">
    <location>
        <begin position="148"/>
        <end position="165"/>
    </location>
</feature>
<name>A0A368TTP1_9GAMM</name>
<evidence type="ECO:0000256" key="4">
    <source>
        <dbReference type="ARBA" id="ARBA00022448"/>
    </source>
</evidence>
<keyword evidence="6" id="KW-0533">Nickel</keyword>
<evidence type="ECO:0000256" key="9">
    <source>
        <dbReference type="ARBA" id="ARBA00023065"/>
    </source>
</evidence>
<evidence type="ECO:0000256" key="5">
    <source>
        <dbReference type="ARBA" id="ARBA00022475"/>
    </source>
</evidence>
<dbReference type="GO" id="GO:0015099">
    <property type="term" value="F:nickel cation transmembrane transporter activity"/>
    <property type="evidence" value="ECO:0007669"/>
    <property type="project" value="UniProtKB-UniRule"/>
</dbReference>
<evidence type="ECO:0000313" key="16">
    <source>
        <dbReference type="Proteomes" id="UP000252405"/>
    </source>
</evidence>
<keyword evidence="7 13" id="KW-0812">Transmembrane</keyword>
<proteinExistence type="inferred from homology"/>
<evidence type="ECO:0000256" key="1">
    <source>
        <dbReference type="ARBA" id="ARBA00002510"/>
    </source>
</evidence>